<dbReference type="EMBL" id="JAUSUI010000014">
    <property type="protein sequence ID" value="MDQ0305399.1"/>
    <property type="molecule type" value="Genomic_DNA"/>
</dbReference>
<feature type="domain" description="TNase-like" evidence="2">
    <location>
        <begin position="116"/>
        <end position="183"/>
    </location>
</feature>
<protein>
    <recommendedName>
        <fullName evidence="2">TNase-like domain-containing protein</fullName>
    </recommendedName>
</protein>
<dbReference type="RefSeq" id="WP_307023406.1">
    <property type="nucleotide sequence ID" value="NZ_JAUSUI010000014.1"/>
</dbReference>
<sequence>MATRISPTLSCPPGRARARARRAPWVLAAIGLLPPGAVLAASPPPPSLSAPCLPVPLARGLVAEVRATGDLVLHDGSVLRPAGLAGGGAGKAVSWRAALAGRVAGREIAFAAGPARDRYGRRTALIADPGAAAAAAEGATLQQALLREGLAVLRPEDAVLACLPAWLAAEAEARRDRRGLWRQLPLAAANIAALRAQQGRFTIVAGPILDVGKTARVDYLNFGRVWRQDMTGRVEAGGQASLAARGLAPADLAGRLVRLRGTLFEAGGPAITLRRAEQIELAGDAAHASHGDGMENGAEGRARPTGDE</sequence>
<dbReference type="InterPro" id="IPR035437">
    <property type="entry name" value="SNase_OB-fold_sf"/>
</dbReference>
<accession>A0ABU0BHS7</accession>
<evidence type="ECO:0000259" key="2">
    <source>
        <dbReference type="Pfam" id="PF00565"/>
    </source>
</evidence>
<feature type="region of interest" description="Disordered" evidence="1">
    <location>
        <begin position="285"/>
        <end position="308"/>
    </location>
</feature>
<feature type="compositionally biased region" description="Basic and acidic residues" evidence="1">
    <location>
        <begin position="287"/>
        <end position="308"/>
    </location>
</feature>
<evidence type="ECO:0000313" key="4">
    <source>
        <dbReference type="Proteomes" id="UP001224682"/>
    </source>
</evidence>
<evidence type="ECO:0000256" key="1">
    <source>
        <dbReference type="SAM" id="MobiDB-lite"/>
    </source>
</evidence>
<dbReference type="SUPFAM" id="SSF50199">
    <property type="entry name" value="Staphylococcal nuclease"/>
    <property type="match status" value="1"/>
</dbReference>
<evidence type="ECO:0000313" key="3">
    <source>
        <dbReference type="EMBL" id="MDQ0305399.1"/>
    </source>
</evidence>
<keyword evidence="4" id="KW-1185">Reference proteome</keyword>
<dbReference type="InterPro" id="IPR016071">
    <property type="entry name" value="Staphylococal_nuclease_OB-fold"/>
</dbReference>
<dbReference type="Pfam" id="PF00565">
    <property type="entry name" value="SNase"/>
    <property type="match status" value="1"/>
</dbReference>
<comment type="caution">
    <text evidence="3">The sequence shown here is derived from an EMBL/GenBank/DDBJ whole genome shotgun (WGS) entry which is preliminary data.</text>
</comment>
<dbReference type="Proteomes" id="UP001224682">
    <property type="component" value="Unassembled WGS sequence"/>
</dbReference>
<gene>
    <name evidence="3" type="ORF">J2S75_004455</name>
</gene>
<dbReference type="Gene3D" id="2.40.50.90">
    <property type="match status" value="1"/>
</dbReference>
<reference evidence="3 4" key="1">
    <citation type="submission" date="2023-07" db="EMBL/GenBank/DDBJ databases">
        <title>Genomic Encyclopedia of Type Strains, Phase IV (KMG-IV): sequencing the most valuable type-strain genomes for metagenomic binning, comparative biology and taxonomic classification.</title>
        <authorList>
            <person name="Goeker M."/>
        </authorList>
    </citation>
    <scope>NUCLEOTIDE SEQUENCE [LARGE SCALE GENOMIC DNA]</scope>
    <source>
        <strain evidence="3 4">DSM 2457</strain>
    </source>
</reference>
<organism evidence="3 4">
    <name type="scientific">Ancylobacter polymorphus</name>
    <dbReference type="NCBI Taxonomy" id="223390"/>
    <lineage>
        <taxon>Bacteria</taxon>
        <taxon>Pseudomonadati</taxon>
        <taxon>Pseudomonadota</taxon>
        <taxon>Alphaproteobacteria</taxon>
        <taxon>Hyphomicrobiales</taxon>
        <taxon>Xanthobacteraceae</taxon>
        <taxon>Ancylobacter</taxon>
    </lineage>
</organism>
<proteinExistence type="predicted"/>
<name>A0ABU0BHS7_9HYPH</name>